<proteinExistence type="predicted"/>
<gene>
    <name evidence="1" type="ORF">FM111_12500</name>
</gene>
<reference evidence="1 2" key="1">
    <citation type="submission" date="2017-02" db="EMBL/GenBank/DDBJ databases">
        <authorList>
            <person name="Peterson S.W."/>
        </authorList>
    </citation>
    <scope>NUCLEOTIDE SEQUENCE [LARGE SCALE GENOMIC DNA]</scope>
    <source>
        <strain evidence="1 2">3F5N</strain>
    </source>
</reference>
<evidence type="ECO:0000313" key="1">
    <source>
        <dbReference type="EMBL" id="SJM67075.1"/>
    </source>
</evidence>
<name>A0A1R4GG75_BREDI</name>
<organism evidence="1 2">
    <name type="scientific">Brevundimonas diminuta 3F5N</name>
    <dbReference type="NCBI Taxonomy" id="1255603"/>
    <lineage>
        <taxon>Bacteria</taxon>
        <taxon>Pseudomonadati</taxon>
        <taxon>Pseudomonadota</taxon>
        <taxon>Alphaproteobacteria</taxon>
        <taxon>Caulobacterales</taxon>
        <taxon>Caulobacteraceae</taxon>
        <taxon>Brevundimonas</taxon>
    </lineage>
</organism>
<evidence type="ECO:0000313" key="2">
    <source>
        <dbReference type="Proteomes" id="UP000195766"/>
    </source>
</evidence>
<dbReference type="EMBL" id="FUIE01000065">
    <property type="protein sequence ID" value="SJM67075.1"/>
    <property type="molecule type" value="Genomic_DNA"/>
</dbReference>
<dbReference type="AlphaFoldDB" id="A0A1R4GG75"/>
<accession>A0A1R4GG75</accession>
<sequence length="41" mass="4784">MSERFQGHSPLAPDTPYIFAENLGHSHRPKRKEIFTFIQSL</sequence>
<dbReference type="Proteomes" id="UP000195766">
    <property type="component" value="Unassembled WGS sequence"/>
</dbReference>
<protein>
    <submittedName>
        <fullName evidence="1">Uncharacterized protein</fullName>
    </submittedName>
</protein>